<name>A0A3N6RUU1_BRACR</name>
<gene>
    <name evidence="1" type="ORF">F2Q68_00014497</name>
</gene>
<protein>
    <submittedName>
        <fullName evidence="1">Uncharacterized protein</fullName>
    </submittedName>
</protein>
<evidence type="ECO:0000313" key="2">
    <source>
        <dbReference type="Proteomes" id="UP000712281"/>
    </source>
</evidence>
<reference evidence="1" key="1">
    <citation type="submission" date="2019-12" db="EMBL/GenBank/DDBJ databases">
        <title>Genome sequencing and annotation of Brassica cretica.</title>
        <authorList>
            <person name="Studholme D.J."/>
            <person name="Sarris P.F."/>
        </authorList>
    </citation>
    <scope>NUCLEOTIDE SEQUENCE</scope>
    <source>
        <strain evidence="1">PFS-001/15</strain>
        <tissue evidence="1">Leaf</tissue>
    </source>
</reference>
<accession>A0A3N6RUU1</accession>
<dbReference type="AlphaFoldDB" id="A0A3N6RUU1"/>
<dbReference type="Proteomes" id="UP000712281">
    <property type="component" value="Unassembled WGS sequence"/>
</dbReference>
<evidence type="ECO:0000313" key="1">
    <source>
        <dbReference type="EMBL" id="KAF2555119.1"/>
    </source>
</evidence>
<dbReference type="EMBL" id="QGKW02001940">
    <property type="protein sequence ID" value="KAF2555119.1"/>
    <property type="molecule type" value="Genomic_DNA"/>
</dbReference>
<comment type="caution">
    <text evidence="1">The sequence shown here is derived from an EMBL/GenBank/DDBJ whole genome shotgun (WGS) entry which is preliminary data.</text>
</comment>
<proteinExistence type="predicted"/>
<sequence>MEHVSIDVETLVSIDVEFVRSIDVEVMGSTALFELWITRSKSSGSTCKSHIPLRLLVHAQQYQKQQGNSIAILIRFCKLGTFDPQRKTLLIINASSSIDTRQQPLTHAPILSTNTHSPPSTEATLPSTDIFQPTSINISSRTSIDTEPRDMFATLVLVRDEDGDLHD</sequence>
<organism evidence="1 2">
    <name type="scientific">Brassica cretica</name>
    <name type="common">Mustard</name>
    <dbReference type="NCBI Taxonomy" id="69181"/>
    <lineage>
        <taxon>Eukaryota</taxon>
        <taxon>Viridiplantae</taxon>
        <taxon>Streptophyta</taxon>
        <taxon>Embryophyta</taxon>
        <taxon>Tracheophyta</taxon>
        <taxon>Spermatophyta</taxon>
        <taxon>Magnoliopsida</taxon>
        <taxon>eudicotyledons</taxon>
        <taxon>Gunneridae</taxon>
        <taxon>Pentapetalae</taxon>
        <taxon>rosids</taxon>
        <taxon>malvids</taxon>
        <taxon>Brassicales</taxon>
        <taxon>Brassicaceae</taxon>
        <taxon>Brassiceae</taxon>
        <taxon>Brassica</taxon>
    </lineage>
</organism>